<keyword evidence="5" id="KW-0067">ATP-binding</keyword>
<name>A0A7I8D5Y4_9BACL</name>
<proteinExistence type="inferred from homology"/>
<evidence type="ECO:0000256" key="1">
    <source>
        <dbReference type="ARBA" id="ARBA00006637"/>
    </source>
</evidence>
<dbReference type="GO" id="GO:0003677">
    <property type="term" value="F:DNA binding"/>
    <property type="evidence" value="ECO:0007669"/>
    <property type="project" value="InterPro"/>
</dbReference>
<dbReference type="GO" id="GO:0016787">
    <property type="term" value="F:hydrolase activity"/>
    <property type="evidence" value="ECO:0007669"/>
    <property type="project" value="UniProtKB-KW"/>
</dbReference>
<keyword evidence="4 12" id="KW-0347">Helicase</keyword>
<organism evidence="12 13">
    <name type="scientific">Effusibacillus dendaii</name>
    <dbReference type="NCBI Taxonomy" id="2743772"/>
    <lineage>
        <taxon>Bacteria</taxon>
        <taxon>Bacillati</taxon>
        <taxon>Bacillota</taxon>
        <taxon>Bacilli</taxon>
        <taxon>Bacillales</taxon>
        <taxon>Alicyclobacillaceae</taxon>
        <taxon>Effusibacillus</taxon>
    </lineage>
</organism>
<evidence type="ECO:0000256" key="2">
    <source>
        <dbReference type="ARBA" id="ARBA00022741"/>
    </source>
</evidence>
<accession>A0A7I8D5Y4</accession>
<comment type="catalytic activity">
    <reaction evidence="9">
        <text>ATP + H2O = ADP + phosphate + H(+)</text>
        <dbReference type="Rhea" id="RHEA:13065"/>
        <dbReference type="ChEBI" id="CHEBI:15377"/>
        <dbReference type="ChEBI" id="CHEBI:15378"/>
        <dbReference type="ChEBI" id="CHEBI:30616"/>
        <dbReference type="ChEBI" id="CHEBI:43474"/>
        <dbReference type="ChEBI" id="CHEBI:456216"/>
        <dbReference type="EC" id="5.6.2.4"/>
    </reaction>
</comment>
<dbReference type="PANTHER" id="PTHR11274:SF0">
    <property type="entry name" value="GENERAL TRANSCRIPTION AND DNA REPAIR FACTOR IIH HELICASE SUBUNIT XPB"/>
    <property type="match status" value="1"/>
</dbReference>
<protein>
    <recommendedName>
        <fullName evidence="8">DNA 3'-5' helicase</fullName>
        <ecNumber evidence="8">5.6.2.4</ecNumber>
    </recommendedName>
</protein>
<dbReference type="EC" id="5.6.2.4" evidence="8"/>
<dbReference type="InterPro" id="IPR032438">
    <property type="entry name" value="ERCC3_RAD25_C"/>
</dbReference>
<evidence type="ECO:0000256" key="4">
    <source>
        <dbReference type="ARBA" id="ARBA00022806"/>
    </source>
</evidence>
<keyword evidence="13" id="KW-1185">Reference proteome</keyword>
<dbReference type="PANTHER" id="PTHR11274">
    <property type="entry name" value="RAD25/XP-B DNA REPAIR HELICASE"/>
    <property type="match status" value="1"/>
</dbReference>
<dbReference type="PROSITE" id="PS51194">
    <property type="entry name" value="HELICASE_CTER"/>
    <property type="match status" value="1"/>
</dbReference>
<dbReference type="SMART" id="SM00490">
    <property type="entry name" value="HELICc"/>
    <property type="match status" value="1"/>
</dbReference>
<dbReference type="InterPro" id="IPR050615">
    <property type="entry name" value="ATP-dep_DNA_Helicase"/>
</dbReference>
<comment type="similarity">
    <text evidence="1">Belongs to the helicase family. RAD25/XPB subfamily.</text>
</comment>
<dbReference type="InterPro" id="IPR027417">
    <property type="entry name" value="P-loop_NTPase"/>
</dbReference>
<dbReference type="PROSITE" id="PS51192">
    <property type="entry name" value="HELICASE_ATP_BIND_1"/>
    <property type="match status" value="1"/>
</dbReference>
<dbReference type="Gene3D" id="3.40.50.300">
    <property type="entry name" value="P-loop containing nucleotide triphosphate hydrolases"/>
    <property type="match status" value="2"/>
</dbReference>
<dbReference type="CDD" id="cd18789">
    <property type="entry name" value="SF2_C_XPB"/>
    <property type="match status" value="1"/>
</dbReference>
<dbReference type="SUPFAM" id="SSF52540">
    <property type="entry name" value="P-loop containing nucleoside triphosphate hydrolases"/>
    <property type="match status" value="2"/>
</dbReference>
<gene>
    <name evidence="12" type="ORF">skT53_03920</name>
</gene>
<dbReference type="CDD" id="cd18029">
    <property type="entry name" value="DEXHc_XPB"/>
    <property type="match status" value="1"/>
</dbReference>
<dbReference type="Pfam" id="PF16203">
    <property type="entry name" value="ERCC3_RAD25_C"/>
    <property type="match status" value="1"/>
</dbReference>
<evidence type="ECO:0000259" key="11">
    <source>
        <dbReference type="PROSITE" id="PS51194"/>
    </source>
</evidence>
<keyword evidence="6" id="KW-0413">Isomerase</keyword>
<evidence type="ECO:0000256" key="9">
    <source>
        <dbReference type="ARBA" id="ARBA00048988"/>
    </source>
</evidence>
<dbReference type="SMART" id="SM00487">
    <property type="entry name" value="DEXDc"/>
    <property type="match status" value="1"/>
</dbReference>
<dbReference type="KEGG" id="eff:skT53_03920"/>
<dbReference type="EMBL" id="AP023366">
    <property type="protein sequence ID" value="BCJ85407.1"/>
    <property type="molecule type" value="Genomic_DNA"/>
</dbReference>
<dbReference type="Pfam" id="PF04851">
    <property type="entry name" value="ResIII"/>
    <property type="match status" value="1"/>
</dbReference>
<keyword evidence="3" id="KW-0378">Hydrolase</keyword>
<evidence type="ECO:0000256" key="7">
    <source>
        <dbReference type="ARBA" id="ARBA00034617"/>
    </source>
</evidence>
<dbReference type="GO" id="GO:0043138">
    <property type="term" value="F:3'-5' DNA helicase activity"/>
    <property type="evidence" value="ECO:0007669"/>
    <property type="project" value="UniProtKB-EC"/>
</dbReference>
<keyword evidence="2" id="KW-0547">Nucleotide-binding</keyword>
<feature type="domain" description="Helicase C-terminal" evidence="11">
    <location>
        <begin position="406"/>
        <end position="560"/>
    </location>
</feature>
<dbReference type="InterPro" id="IPR014001">
    <property type="entry name" value="Helicase_ATP-bd"/>
</dbReference>
<comment type="catalytic activity">
    <reaction evidence="7">
        <text>Couples ATP hydrolysis with the unwinding of duplex DNA by translocating in the 3'-5' direction.</text>
        <dbReference type="EC" id="5.6.2.4"/>
    </reaction>
</comment>
<reference evidence="12 13" key="1">
    <citation type="submission" date="2020-08" db="EMBL/GenBank/DDBJ databases">
        <title>Complete Genome Sequence of Effusibacillus dendaii Strain skT53, Isolated from Farmland soil.</title>
        <authorList>
            <person name="Konishi T."/>
            <person name="Kawasaki H."/>
        </authorList>
    </citation>
    <scope>NUCLEOTIDE SEQUENCE [LARGE SCALE GENOMIC DNA]</scope>
    <source>
        <strain evidence="13">skT53</strain>
    </source>
</reference>
<evidence type="ECO:0000256" key="6">
    <source>
        <dbReference type="ARBA" id="ARBA00023235"/>
    </source>
</evidence>
<dbReference type="InterPro" id="IPR006935">
    <property type="entry name" value="Helicase/UvrB_N"/>
</dbReference>
<evidence type="ECO:0000313" key="12">
    <source>
        <dbReference type="EMBL" id="BCJ85407.1"/>
    </source>
</evidence>
<feature type="domain" description="Helicase ATP-binding" evidence="10">
    <location>
        <begin position="197"/>
        <end position="351"/>
    </location>
</feature>
<evidence type="ECO:0000256" key="8">
    <source>
        <dbReference type="ARBA" id="ARBA00034808"/>
    </source>
</evidence>
<evidence type="ECO:0000256" key="3">
    <source>
        <dbReference type="ARBA" id="ARBA00022801"/>
    </source>
</evidence>
<evidence type="ECO:0000256" key="5">
    <source>
        <dbReference type="ARBA" id="ARBA00022840"/>
    </source>
</evidence>
<evidence type="ECO:0000259" key="10">
    <source>
        <dbReference type="PROSITE" id="PS51192"/>
    </source>
</evidence>
<evidence type="ECO:0000313" key="13">
    <source>
        <dbReference type="Proteomes" id="UP000593802"/>
    </source>
</evidence>
<dbReference type="AlphaFoldDB" id="A0A7I8D5Y4"/>
<dbReference type="InterPro" id="IPR001650">
    <property type="entry name" value="Helicase_C-like"/>
</dbReference>
<dbReference type="Proteomes" id="UP000593802">
    <property type="component" value="Chromosome"/>
</dbReference>
<dbReference type="NCBIfam" id="NF045503">
    <property type="entry name" value="repair_heli_XPB"/>
    <property type="match status" value="1"/>
</dbReference>
<dbReference type="GO" id="GO:0005524">
    <property type="term" value="F:ATP binding"/>
    <property type="evidence" value="ECO:0007669"/>
    <property type="project" value="UniProtKB-KW"/>
</dbReference>
<dbReference type="Pfam" id="PF13625">
    <property type="entry name" value="Helicase_C_3"/>
    <property type="match status" value="1"/>
</dbReference>
<dbReference type="RefSeq" id="WP_226375308.1">
    <property type="nucleotide sequence ID" value="NZ_AP023366.1"/>
</dbReference>
<dbReference type="InterPro" id="IPR032830">
    <property type="entry name" value="XPB/Ssl2_N"/>
</dbReference>
<sequence length="560" mass="63550">MTVGKPLIVQSDLTLLLEVNNPFFETVRDMILRFAELVKSPEHFHTYRITRISLWNASTAGVSAEFILQTMRTYSRYPIPLNVQTFIVEETGKYGRVVLEKRNGQTVLTGDPELVKVIGQLPAIRKLVSNHDSESLLVKESMRGEVKRLLAKHGYPVKDLLGYVQGEYLHVKLKEHLTDDRRFSLRPYQMEAVNAFLSGGDEGGSGVVVLPCGAGKTVVGIAAMAAVKQHTLILVPNVVAVHQWRREILDKCEIPSDWVGEYTTDGKQIKPVLITTYQMLTYQKSNRFPHYERLNEGKWGLIVYDEVHLLPAPVFRLTADLQGTRRLGLTATLVREDGTETEVFSMIGPKKYDLPWKQLEQQGWIAETVCFEVAVPFDETTRTRYLSAAERQKYRIAAENPNKLATIRSLLRLHQKDRVLIIGQYLDQLMQVAADLNVPCISGQTPTKKREDLYEKFRSGELSTLVVSKVANLAVDLPDANVAIQISGSYGSRQEEAQRLGRLLRPNRDGGRSSFYTIVTRDSYEQERAMHRQLFLIEQGYEYQWINAEESFDFTGGAVR</sequence>